<dbReference type="AlphaFoldDB" id="A0A5J4T548"/>
<gene>
    <name evidence="2" type="ORF">EZS28_051610</name>
</gene>
<organism evidence="2 3">
    <name type="scientific">Streblomastix strix</name>
    <dbReference type="NCBI Taxonomy" id="222440"/>
    <lineage>
        <taxon>Eukaryota</taxon>
        <taxon>Metamonada</taxon>
        <taxon>Preaxostyla</taxon>
        <taxon>Oxymonadida</taxon>
        <taxon>Streblomastigidae</taxon>
        <taxon>Streblomastix</taxon>
    </lineage>
</organism>
<name>A0A5J4T548_9EUKA</name>
<protein>
    <submittedName>
        <fullName evidence="2">Uncharacterized protein</fullName>
    </submittedName>
</protein>
<proteinExistence type="predicted"/>
<dbReference type="EMBL" id="SNRW01039179">
    <property type="protein sequence ID" value="KAA6352863.1"/>
    <property type="molecule type" value="Genomic_DNA"/>
</dbReference>
<accession>A0A5J4T548</accession>
<evidence type="ECO:0000313" key="3">
    <source>
        <dbReference type="Proteomes" id="UP000324800"/>
    </source>
</evidence>
<feature type="compositionally biased region" description="Acidic residues" evidence="1">
    <location>
        <begin position="21"/>
        <end position="37"/>
    </location>
</feature>
<evidence type="ECO:0000256" key="1">
    <source>
        <dbReference type="SAM" id="MobiDB-lite"/>
    </source>
</evidence>
<reference evidence="2 3" key="1">
    <citation type="submission" date="2019-03" db="EMBL/GenBank/DDBJ databases">
        <title>Single cell metagenomics reveals metabolic interactions within the superorganism composed of flagellate Streblomastix strix and complex community of Bacteroidetes bacteria on its surface.</title>
        <authorList>
            <person name="Treitli S.C."/>
            <person name="Kolisko M."/>
            <person name="Husnik F."/>
            <person name="Keeling P."/>
            <person name="Hampl V."/>
        </authorList>
    </citation>
    <scope>NUCLEOTIDE SEQUENCE [LARGE SCALE GENOMIC DNA]</scope>
    <source>
        <strain evidence="2">ST1C</strain>
    </source>
</reference>
<dbReference type="Proteomes" id="UP000324800">
    <property type="component" value="Unassembled WGS sequence"/>
</dbReference>
<evidence type="ECO:0000313" key="2">
    <source>
        <dbReference type="EMBL" id="KAA6352863.1"/>
    </source>
</evidence>
<sequence length="55" mass="5949">MEPGDTGVFKAGIGSPPVTEEKEEEEVQQEEEDDEIGLESAESDKMFVSDSLNCG</sequence>
<comment type="caution">
    <text evidence="2">The sequence shown here is derived from an EMBL/GenBank/DDBJ whole genome shotgun (WGS) entry which is preliminary data.</text>
</comment>
<feature type="non-terminal residue" evidence="2">
    <location>
        <position position="55"/>
    </location>
</feature>
<feature type="region of interest" description="Disordered" evidence="1">
    <location>
        <begin position="1"/>
        <end position="55"/>
    </location>
</feature>